<dbReference type="Proteomes" id="UP001497444">
    <property type="component" value="Chromosome 8"/>
</dbReference>
<gene>
    <name evidence="2" type="ORF">CSSPJE1EN1_LOCUS23549</name>
</gene>
<evidence type="ECO:0000313" key="2">
    <source>
        <dbReference type="EMBL" id="CAK9278071.1"/>
    </source>
</evidence>
<evidence type="ECO:0000256" key="1">
    <source>
        <dbReference type="SAM" id="MobiDB-lite"/>
    </source>
</evidence>
<protein>
    <submittedName>
        <fullName evidence="2">Uncharacterized protein</fullName>
    </submittedName>
</protein>
<feature type="region of interest" description="Disordered" evidence="1">
    <location>
        <begin position="1"/>
        <end position="59"/>
    </location>
</feature>
<reference evidence="2" key="1">
    <citation type="submission" date="2024-02" db="EMBL/GenBank/DDBJ databases">
        <authorList>
            <consortium name="ELIXIR-Norway"/>
            <consortium name="Elixir Norway"/>
        </authorList>
    </citation>
    <scope>NUCLEOTIDE SEQUENCE</scope>
</reference>
<feature type="compositionally biased region" description="Basic and acidic residues" evidence="1">
    <location>
        <begin position="24"/>
        <end position="38"/>
    </location>
</feature>
<dbReference type="EMBL" id="OZ020103">
    <property type="protein sequence ID" value="CAK9278071.1"/>
    <property type="molecule type" value="Genomic_DNA"/>
</dbReference>
<proteinExistence type="predicted"/>
<name>A0ABP0XIA5_9BRYO</name>
<sequence length="255" mass="27909">MSNSGKMAAEDLQPASPANRGLLTRRDDSREVALEREATTPGEGLGEGEPITTSQERGMKVESGSQITLCLKNSSEIIALQSALSQLLGQVCMFTEDILILFSTSNWELQLSPVSKDHFNDHNVSDVNTSSLRIRQEDTLEVVVAVVANHLKESAISALQAPEIYVPITTVVSSSLTDHRGAVRTLAESRKKFTIKIPEELRAMDGVTELGAARNPLHTSNWTGIVSWTCWLLSQLISITVYSKFREIQVMGEGL</sequence>
<keyword evidence="3" id="KW-1185">Reference proteome</keyword>
<organism evidence="2 3">
    <name type="scientific">Sphagnum jensenii</name>
    <dbReference type="NCBI Taxonomy" id="128206"/>
    <lineage>
        <taxon>Eukaryota</taxon>
        <taxon>Viridiplantae</taxon>
        <taxon>Streptophyta</taxon>
        <taxon>Embryophyta</taxon>
        <taxon>Bryophyta</taxon>
        <taxon>Sphagnophytina</taxon>
        <taxon>Sphagnopsida</taxon>
        <taxon>Sphagnales</taxon>
        <taxon>Sphagnaceae</taxon>
        <taxon>Sphagnum</taxon>
    </lineage>
</organism>
<evidence type="ECO:0000313" key="3">
    <source>
        <dbReference type="Proteomes" id="UP001497444"/>
    </source>
</evidence>
<accession>A0ABP0XIA5</accession>